<dbReference type="AlphaFoldDB" id="A0A6A4KE31"/>
<name>A0A6A4KE31_9ERIC</name>
<dbReference type="GO" id="GO:0045944">
    <property type="term" value="P:positive regulation of transcription by RNA polymerase II"/>
    <property type="evidence" value="ECO:0007669"/>
    <property type="project" value="InterPro"/>
</dbReference>
<dbReference type="SUPFAM" id="SSF55455">
    <property type="entry name" value="SRF-like"/>
    <property type="match status" value="1"/>
</dbReference>
<dbReference type="PRINTS" id="PR00404">
    <property type="entry name" value="MADSDOMAIN"/>
</dbReference>
<evidence type="ECO:0000256" key="4">
    <source>
        <dbReference type="ARBA" id="ARBA00023163"/>
    </source>
</evidence>
<evidence type="ECO:0000256" key="1">
    <source>
        <dbReference type="ARBA" id="ARBA00004123"/>
    </source>
</evidence>
<dbReference type="InterPro" id="IPR033897">
    <property type="entry name" value="SRF-like_MADS-box"/>
</dbReference>
<evidence type="ECO:0000256" key="3">
    <source>
        <dbReference type="ARBA" id="ARBA00023125"/>
    </source>
</evidence>
<evidence type="ECO:0000256" key="5">
    <source>
        <dbReference type="ARBA" id="ARBA00023242"/>
    </source>
</evidence>
<dbReference type="GO" id="GO:0000978">
    <property type="term" value="F:RNA polymerase II cis-regulatory region sequence-specific DNA binding"/>
    <property type="evidence" value="ECO:0007669"/>
    <property type="project" value="TreeGrafter"/>
</dbReference>
<dbReference type="InterPro" id="IPR036879">
    <property type="entry name" value="TF_MADSbox_sf"/>
</dbReference>
<reference evidence="8" key="1">
    <citation type="journal article" date="2019" name="Genome Biol. Evol.">
        <title>The Rhododendron genome and chromosomal organization provide insight into shared whole-genome duplications across the heath family (Ericaceae).</title>
        <authorList>
            <person name="Soza V.L."/>
            <person name="Lindsley D."/>
            <person name="Waalkes A."/>
            <person name="Ramage E."/>
            <person name="Patwardhan R.P."/>
            <person name="Burton J.N."/>
            <person name="Adey A."/>
            <person name="Kumar A."/>
            <person name="Qiu R."/>
            <person name="Shendure J."/>
            <person name="Hall B."/>
        </authorList>
    </citation>
    <scope>NUCLEOTIDE SEQUENCE</scope>
    <source>
        <strain evidence="8">RSF 1966-606</strain>
    </source>
</reference>
<dbReference type="EMBL" id="QEFC01005032">
    <property type="protein sequence ID" value="KAE9444895.1"/>
    <property type="molecule type" value="Genomic_DNA"/>
</dbReference>
<keyword evidence="3" id="KW-0238">DNA-binding</keyword>
<dbReference type="GO" id="GO:0000981">
    <property type="term" value="F:DNA-binding transcription factor activity, RNA polymerase II-specific"/>
    <property type="evidence" value="ECO:0007669"/>
    <property type="project" value="InterPro"/>
</dbReference>
<dbReference type="PANTHER" id="PTHR11945">
    <property type="entry name" value="MADS BOX PROTEIN"/>
    <property type="match status" value="1"/>
</dbReference>
<dbReference type="PROSITE" id="PS50066">
    <property type="entry name" value="MADS_BOX_2"/>
    <property type="match status" value="1"/>
</dbReference>
<evidence type="ECO:0000259" key="7">
    <source>
        <dbReference type="PROSITE" id="PS50066"/>
    </source>
</evidence>
<keyword evidence="5" id="KW-0539">Nucleus</keyword>
<comment type="caution">
    <text evidence="8">The sequence shown here is derived from an EMBL/GenBank/DDBJ whole genome shotgun (WGS) entry which is preliminary data.</text>
</comment>
<feature type="non-terminal residue" evidence="8">
    <location>
        <position position="1"/>
    </location>
</feature>
<dbReference type="Pfam" id="PF00319">
    <property type="entry name" value="SRF-TF"/>
    <property type="match status" value="1"/>
</dbReference>
<dbReference type="CDD" id="cd00266">
    <property type="entry name" value="MADS_SRF_like"/>
    <property type="match status" value="1"/>
</dbReference>
<proteinExistence type="predicted"/>
<dbReference type="GO" id="GO:0046983">
    <property type="term" value="F:protein dimerization activity"/>
    <property type="evidence" value="ECO:0007669"/>
    <property type="project" value="InterPro"/>
</dbReference>
<feature type="domain" description="MADS-box" evidence="7">
    <location>
        <begin position="1"/>
        <end position="49"/>
    </location>
</feature>
<dbReference type="GO" id="GO:0005634">
    <property type="term" value="C:nucleus"/>
    <property type="evidence" value="ECO:0007669"/>
    <property type="project" value="UniProtKB-SubCell"/>
</dbReference>
<comment type="subcellular location">
    <subcellularLocation>
        <location evidence="1">Nucleus</location>
    </subcellularLocation>
</comment>
<sequence>MTRNKITLTWIANDSSRKAALKKRRAGLFKKTKELSVLADVKSCAVVYSPEEVNPAFFPSYEVVKGMFEKFMSMSMVERSQKMLTLEGYLRQRVIGEIEKRDREKRKNDKREAQEEMNKIFEGSDLRELDIGRLNKLSLLVVDKLKELEEREVGPRQLAAPPLSPPAPLPLPLPRETVGVEEYLGSSINPTWIQELMNDNWFMETMAHYQQDIPCGPSWVLSDFGIMPSEHHVAGSVRAVDHFEPSSSPSSPSPDCSSSSPSPDCSSSSSLDQQLEPASEASLSIPRILFFIFVPIVVPWILSPLTSLLKHSVLLLQVTFLITACGRQELPLINSHSDLDMALDSLEPILSGLDFLAGKVWWTSRHDTEDLSYLQRLREVTPQVVNRSAKINSSTFIV</sequence>
<dbReference type="OrthoDB" id="1163690at2759"/>
<evidence type="ECO:0000313" key="8">
    <source>
        <dbReference type="EMBL" id="KAE9444895.1"/>
    </source>
</evidence>
<dbReference type="PANTHER" id="PTHR11945:SF387">
    <property type="entry name" value="AGAMOUS-LIKE MADS-BOX PROTEIN AGL80"/>
    <property type="match status" value="1"/>
</dbReference>
<organism evidence="8">
    <name type="scientific">Rhododendron williamsianum</name>
    <dbReference type="NCBI Taxonomy" id="262921"/>
    <lineage>
        <taxon>Eukaryota</taxon>
        <taxon>Viridiplantae</taxon>
        <taxon>Streptophyta</taxon>
        <taxon>Embryophyta</taxon>
        <taxon>Tracheophyta</taxon>
        <taxon>Spermatophyta</taxon>
        <taxon>Magnoliopsida</taxon>
        <taxon>eudicotyledons</taxon>
        <taxon>Gunneridae</taxon>
        <taxon>Pentapetalae</taxon>
        <taxon>asterids</taxon>
        <taxon>Ericales</taxon>
        <taxon>Ericaceae</taxon>
        <taxon>Ericoideae</taxon>
        <taxon>Rhodoreae</taxon>
        <taxon>Rhododendron</taxon>
    </lineage>
</organism>
<keyword evidence="4" id="KW-0804">Transcription</keyword>
<feature type="region of interest" description="Disordered" evidence="6">
    <location>
        <begin position="242"/>
        <end position="273"/>
    </location>
</feature>
<keyword evidence="2" id="KW-0805">Transcription regulation</keyword>
<dbReference type="InterPro" id="IPR002100">
    <property type="entry name" value="TF_MADSbox"/>
</dbReference>
<dbReference type="Gene3D" id="3.40.1810.10">
    <property type="entry name" value="Transcription factor, MADS-box"/>
    <property type="match status" value="1"/>
</dbReference>
<feature type="compositionally biased region" description="Low complexity" evidence="6">
    <location>
        <begin position="245"/>
        <end position="270"/>
    </location>
</feature>
<protein>
    <recommendedName>
        <fullName evidence="7">MADS-box domain-containing protein</fullName>
    </recommendedName>
</protein>
<dbReference type="SMART" id="SM00432">
    <property type="entry name" value="MADS"/>
    <property type="match status" value="1"/>
</dbReference>
<accession>A0A6A4KE31</accession>
<gene>
    <name evidence="8" type="ORF">C3L33_23207</name>
</gene>
<evidence type="ECO:0000256" key="2">
    <source>
        <dbReference type="ARBA" id="ARBA00023015"/>
    </source>
</evidence>
<evidence type="ECO:0000256" key="6">
    <source>
        <dbReference type="SAM" id="MobiDB-lite"/>
    </source>
</evidence>